<accession>A0ABR8BPK9</accession>
<name>A0ABR8BPK9_9NOSO</name>
<keyword evidence="2" id="KW-1185">Reference proteome</keyword>
<reference evidence="1 2" key="1">
    <citation type="journal article" date="2020" name="ISME J.">
        <title>Comparative genomics reveals insights into cyanobacterial evolution and habitat adaptation.</title>
        <authorList>
            <person name="Chen M.Y."/>
            <person name="Teng W.K."/>
            <person name="Zhao L."/>
            <person name="Hu C.X."/>
            <person name="Zhou Y.K."/>
            <person name="Han B.P."/>
            <person name="Song L.R."/>
            <person name="Shu W.S."/>
        </authorList>
    </citation>
    <scope>NUCLEOTIDE SEQUENCE [LARGE SCALE GENOMIC DNA]</scope>
    <source>
        <strain evidence="1 2">FACHB-3921</strain>
    </source>
</reference>
<organism evidence="1 2">
    <name type="scientific">Nostoc parmelioides FACHB-3921</name>
    <dbReference type="NCBI Taxonomy" id="2692909"/>
    <lineage>
        <taxon>Bacteria</taxon>
        <taxon>Bacillati</taxon>
        <taxon>Cyanobacteriota</taxon>
        <taxon>Cyanophyceae</taxon>
        <taxon>Nostocales</taxon>
        <taxon>Nostocaceae</taxon>
        <taxon>Nostoc</taxon>
    </lineage>
</organism>
<dbReference type="RefSeq" id="WP_190571094.1">
    <property type="nucleotide sequence ID" value="NZ_JACJQL010000063.1"/>
</dbReference>
<sequence length="126" mass="14362">MNNTEKLTQLAQQQSFDDRTRQIFDHVYTHSGIANANLAQTTVTQADTLVSVLKQNDATPEFVKNLLVYSLSKGMPVYVIDHILNSDHDQDGRTLSQELFIDNTDPYLVDKRPQKSSKLRQVELEL</sequence>
<proteinExistence type="predicted"/>
<dbReference type="EMBL" id="JACJQL010000063">
    <property type="protein sequence ID" value="MBD2254726.1"/>
    <property type="molecule type" value="Genomic_DNA"/>
</dbReference>
<gene>
    <name evidence="1" type="ORF">H6G14_26170</name>
</gene>
<dbReference type="Proteomes" id="UP000621307">
    <property type="component" value="Unassembled WGS sequence"/>
</dbReference>
<evidence type="ECO:0000313" key="2">
    <source>
        <dbReference type="Proteomes" id="UP000621307"/>
    </source>
</evidence>
<protein>
    <submittedName>
        <fullName evidence="1">Uncharacterized protein</fullName>
    </submittedName>
</protein>
<comment type="caution">
    <text evidence="1">The sequence shown here is derived from an EMBL/GenBank/DDBJ whole genome shotgun (WGS) entry which is preliminary data.</text>
</comment>
<evidence type="ECO:0000313" key="1">
    <source>
        <dbReference type="EMBL" id="MBD2254726.1"/>
    </source>
</evidence>